<accession>A0A974XFF7</accession>
<reference evidence="8" key="1">
    <citation type="submission" date="2021-03" db="EMBL/GenBank/DDBJ databases">
        <title>Alkalibacter marinus sp. nov., isolated from tidal flat sediment.</title>
        <authorList>
            <person name="Namirimu T."/>
            <person name="Yang J.-A."/>
            <person name="Yang S.-H."/>
            <person name="Kim Y.-J."/>
            <person name="Kwon K.K."/>
        </authorList>
    </citation>
    <scope>NUCLEOTIDE SEQUENCE</scope>
    <source>
        <strain evidence="8">ES005</strain>
    </source>
</reference>
<keyword evidence="6" id="KW-0464">Manganese</keyword>
<keyword evidence="5" id="KW-0460">Magnesium</keyword>
<dbReference type="InterPro" id="IPR020084">
    <property type="entry name" value="NUDIX_hydrolase_CS"/>
</dbReference>
<comment type="cofactor">
    <cofactor evidence="2">
        <name>Mg(2+)</name>
        <dbReference type="ChEBI" id="CHEBI:18420"/>
    </cofactor>
</comment>
<evidence type="ECO:0000256" key="1">
    <source>
        <dbReference type="ARBA" id="ARBA00001936"/>
    </source>
</evidence>
<evidence type="ECO:0000313" key="8">
    <source>
        <dbReference type="EMBL" id="QSX08877.1"/>
    </source>
</evidence>
<dbReference type="InterPro" id="IPR045121">
    <property type="entry name" value="CoAse"/>
</dbReference>
<dbReference type="PROSITE" id="PS51462">
    <property type="entry name" value="NUDIX"/>
    <property type="match status" value="1"/>
</dbReference>
<dbReference type="GO" id="GO:0046872">
    <property type="term" value="F:metal ion binding"/>
    <property type="evidence" value="ECO:0007669"/>
    <property type="project" value="UniProtKB-KW"/>
</dbReference>
<dbReference type="Pfam" id="PF00293">
    <property type="entry name" value="NUDIX"/>
    <property type="match status" value="1"/>
</dbReference>
<dbReference type="AlphaFoldDB" id="A0A974XFF7"/>
<dbReference type="InterPro" id="IPR000086">
    <property type="entry name" value="NUDIX_hydrolase_dom"/>
</dbReference>
<dbReference type="SUPFAM" id="SSF55811">
    <property type="entry name" value="Nudix"/>
    <property type="match status" value="1"/>
</dbReference>
<evidence type="ECO:0000256" key="5">
    <source>
        <dbReference type="ARBA" id="ARBA00022842"/>
    </source>
</evidence>
<dbReference type="InterPro" id="IPR015797">
    <property type="entry name" value="NUDIX_hydrolase-like_dom_sf"/>
</dbReference>
<name>A0A974XFF7_9FIRM</name>
<keyword evidence="3" id="KW-0479">Metal-binding</keyword>
<evidence type="ECO:0000256" key="4">
    <source>
        <dbReference type="ARBA" id="ARBA00022801"/>
    </source>
</evidence>
<dbReference type="PANTHER" id="PTHR12992">
    <property type="entry name" value="NUDIX HYDROLASE"/>
    <property type="match status" value="1"/>
</dbReference>
<protein>
    <submittedName>
        <fullName evidence="8">CoA pyrophosphatase</fullName>
    </submittedName>
</protein>
<keyword evidence="9" id="KW-1185">Reference proteome</keyword>
<comment type="cofactor">
    <cofactor evidence="1">
        <name>Mn(2+)</name>
        <dbReference type="ChEBI" id="CHEBI:29035"/>
    </cofactor>
</comment>
<evidence type="ECO:0000256" key="3">
    <source>
        <dbReference type="ARBA" id="ARBA00022723"/>
    </source>
</evidence>
<dbReference type="RefSeq" id="WP_207300218.1">
    <property type="nucleotide sequence ID" value="NZ_CP071444.1"/>
</dbReference>
<keyword evidence="4" id="KW-0378">Hydrolase</keyword>
<organism evidence="8 9">
    <name type="scientific">Alkalibacter rhizosphaerae</name>
    <dbReference type="NCBI Taxonomy" id="2815577"/>
    <lineage>
        <taxon>Bacteria</taxon>
        <taxon>Bacillati</taxon>
        <taxon>Bacillota</taxon>
        <taxon>Clostridia</taxon>
        <taxon>Eubacteriales</taxon>
        <taxon>Eubacteriaceae</taxon>
        <taxon>Alkalibacter</taxon>
    </lineage>
</organism>
<dbReference type="Proteomes" id="UP000663499">
    <property type="component" value="Chromosome"/>
</dbReference>
<dbReference type="Gene3D" id="3.90.79.10">
    <property type="entry name" value="Nucleoside Triphosphate Pyrophosphohydrolase"/>
    <property type="match status" value="1"/>
</dbReference>
<evidence type="ECO:0000256" key="2">
    <source>
        <dbReference type="ARBA" id="ARBA00001946"/>
    </source>
</evidence>
<sequence length="215" mass="25111">MNLKDIESHFRKKTQTVSDVEKFFSVFVPIVKVKDTLHVLFQVRADTLRHQPGEVSFPGGKVEKGETFLEAAIRETSEELGVSEQNLTVFGELDSQLNSINHMIFPFVGTIDDYENASLTLNRDEVEQIFTVPLDFFVETPPKVYKMFYQGGMDETFPVEKIKNHEIYRNRRLSYPVYFYEYEERIIWGLTAKITKNLIKELQRLTKEEPLEGMQ</sequence>
<dbReference type="PROSITE" id="PS00893">
    <property type="entry name" value="NUDIX_BOX"/>
    <property type="match status" value="1"/>
</dbReference>
<dbReference type="GO" id="GO:0010945">
    <property type="term" value="F:coenzyme A diphosphatase activity"/>
    <property type="evidence" value="ECO:0007669"/>
    <property type="project" value="InterPro"/>
</dbReference>
<dbReference type="KEGG" id="alka:J0B03_01980"/>
<evidence type="ECO:0000313" key="9">
    <source>
        <dbReference type="Proteomes" id="UP000663499"/>
    </source>
</evidence>
<dbReference type="EMBL" id="CP071444">
    <property type="protein sequence ID" value="QSX08877.1"/>
    <property type="molecule type" value="Genomic_DNA"/>
</dbReference>
<proteinExistence type="predicted"/>
<feature type="domain" description="Nudix hydrolase" evidence="7">
    <location>
        <begin position="21"/>
        <end position="155"/>
    </location>
</feature>
<gene>
    <name evidence="8" type="ORF">J0B03_01980</name>
</gene>
<evidence type="ECO:0000259" key="7">
    <source>
        <dbReference type="PROSITE" id="PS51462"/>
    </source>
</evidence>
<dbReference type="CDD" id="cd03426">
    <property type="entry name" value="NUDIX_CoAse_Nudt7"/>
    <property type="match status" value="1"/>
</dbReference>
<evidence type="ECO:0000256" key="6">
    <source>
        <dbReference type="ARBA" id="ARBA00023211"/>
    </source>
</evidence>
<dbReference type="PANTHER" id="PTHR12992:SF11">
    <property type="entry name" value="MITOCHONDRIAL COENZYME A DIPHOSPHATASE NUDT8"/>
    <property type="match status" value="1"/>
</dbReference>